<keyword evidence="1" id="KW-0732">Signal</keyword>
<feature type="signal peptide" evidence="1">
    <location>
        <begin position="1"/>
        <end position="42"/>
    </location>
</feature>
<dbReference type="PROSITE" id="PS51257">
    <property type="entry name" value="PROKAR_LIPOPROTEIN"/>
    <property type="match status" value="1"/>
</dbReference>
<dbReference type="Gene3D" id="2.130.10.10">
    <property type="entry name" value="YVTN repeat-like/Quinoprotein amine dehydrogenase"/>
    <property type="match status" value="2"/>
</dbReference>
<reference evidence="2 3" key="1">
    <citation type="submission" date="2018-12" db="EMBL/GenBank/DDBJ databases">
        <authorList>
            <person name="Li S."/>
            <person name="Yang R."/>
            <person name="Chen G."/>
            <person name="Zou L."/>
            <person name="Zhang C."/>
            <person name="Chen Y."/>
            <person name="Liu Z."/>
            <person name="Li Y."/>
            <person name="Yan Y."/>
            <person name="Huang M."/>
            <person name="Chen T."/>
        </authorList>
    </citation>
    <scope>NUCLEOTIDE SEQUENCE [LARGE SCALE GENOMIC DNA]</scope>
    <source>
        <strain evidence="2 3">1257</strain>
    </source>
</reference>
<sequence>MNIRLAWWKDFWLPPQCPRRRPLLHIALFIACGACLSLDVSAQDSACKNPLLVEEPGTLGGHLAISTDSTLLATDADDGYGAVMDITVRDLATGDAVRRWSFPQERLQQLCFIDKSRLLVAGSDSGTLRLLNPDTGEVVTKPGAAGLSPILGFDCPVNGGAALTQFAVPRGTIEWFSKNLEPSGKFETLSGTTLIASATLHNQALVLTKTMIAEQPPGVEDVLSGNEVTTTNYALLMVSAQDNAVLWRTELSVTPQDSVILDRSGSVGAWMDEAGYLHIVNARSGEETHRVKLAPFAFPRFTLSEQGRFLVISQLGELHSFVVDVQAGKVINETLSKEILALGEDGSPRLLRMPGNEGLEIASVSKDGAVAQRVQGRLQIPSLVPQPPGRLFLSGQKFDYSLSIKERKITPFSKPVDVVATHAAWMAPDTTLRIYERSDGNWSFGNQNGTDEPVRLPANSKGLSVATLGESSGLLMASVTEEDLERIKTAVEAWSDTIGENATASELNSVLLSTNTTLYEVDFTGAAKKTLSLRGAVSAMAISADQQSIARFQPPDLQVFDARTGKSTFKTVIPDVTTMIEFSPTHPWIAFTRDPNIEVWDWRKNRLVKTITRERALGDGFAFSADGQSLIYADGATVHVTSLPTPHAAKVALPAHAHIDYKADGAVGTITALNDNLFAGLSSSGAVNIWKIGQAAPVARLIFEKSGAWTVIDDKGRFDTSAIETNNAVHLYSAGNTAHRLSLQTCRDVSWIPGLLNEVLAETVTAP</sequence>
<dbReference type="OrthoDB" id="414967at2"/>
<protein>
    <submittedName>
        <fullName evidence="2">WD40 repeat domain-containing protein</fullName>
    </submittedName>
</protein>
<dbReference type="SUPFAM" id="SSF69322">
    <property type="entry name" value="Tricorn protease domain 2"/>
    <property type="match status" value="1"/>
</dbReference>
<evidence type="ECO:0000256" key="1">
    <source>
        <dbReference type="SAM" id="SignalP"/>
    </source>
</evidence>
<proteinExistence type="predicted"/>
<gene>
    <name evidence="2" type="ORF">EJA05_11065</name>
</gene>
<organism evidence="2 3">
    <name type="scientific">Pseudomonas entomophila</name>
    <dbReference type="NCBI Taxonomy" id="312306"/>
    <lineage>
        <taxon>Bacteria</taxon>
        <taxon>Pseudomonadati</taxon>
        <taxon>Pseudomonadota</taxon>
        <taxon>Gammaproteobacteria</taxon>
        <taxon>Pseudomonadales</taxon>
        <taxon>Pseudomonadaceae</taxon>
        <taxon>Pseudomonas</taxon>
    </lineage>
</organism>
<accession>A0A3S8UIW8</accession>
<dbReference type="InterPro" id="IPR015943">
    <property type="entry name" value="WD40/YVTN_repeat-like_dom_sf"/>
</dbReference>
<dbReference type="Proteomes" id="UP000268230">
    <property type="component" value="Chromosome"/>
</dbReference>
<dbReference type="AlphaFoldDB" id="A0A3S8UIW8"/>
<feature type="chain" id="PRO_5019546452" evidence="1">
    <location>
        <begin position="43"/>
        <end position="767"/>
    </location>
</feature>
<dbReference type="EMBL" id="CP034338">
    <property type="protein sequence ID" value="AZL68236.1"/>
    <property type="molecule type" value="Genomic_DNA"/>
</dbReference>
<dbReference type="KEGG" id="pory:EJA05_11065"/>
<dbReference type="InterPro" id="IPR011047">
    <property type="entry name" value="Quinoprotein_ADH-like_sf"/>
</dbReference>
<dbReference type="SUPFAM" id="SSF50998">
    <property type="entry name" value="Quinoprotein alcohol dehydrogenase-like"/>
    <property type="match status" value="1"/>
</dbReference>
<evidence type="ECO:0000313" key="2">
    <source>
        <dbReference type="EMBL" id="AZL68236.1"/>
    </source>
</evidence>
<name>A0A3S8UIW8_9PSED</name>
<evidence type="ECO:0000313" key="3">
    <source>
        <dbReference type="Proteomes" id="UP000268230"/>
    </source>
</evidence>